<dbReference type="EMBL" id="UYSL01020314">
    <property type="protein sequence ID" value="VDL74009.1"/>
    <property type="molecule type" value="Genomic_DNA"/>
</dbReference>
<evidence type="ECO:0000313" key="3">
    <source>
        <dbReference type="Proteomes" id="UP000271162"/>
    </source>
</evidence>
<keyword evidence="1" id="KW-1133">Transmembrane helix</keyword>
<dbReference type="STRING" id="27835.A0A0N4Y3M1"/>
<keyword evidence="1" id="KW-0472">Membrane</keyword>
<organism evidence="4">
    <name type="scientific">Nippostrongylus brasiliensis</name>
    <name type="common">Rat hookworm</name>
    <dbReference type="NCBI Taxonomy" id="27835"/>
    <lineage>
        <taxon>Eukaryota</taxon>
        <taxon>Metazoa</taxon>
        <taxon>Ecdysozoa</taxon>
        <taxon>Nematoda</taxon>
        <taxon>Chromadorea</taxon>
        <taxon>Rhabditida</taxon>
        <taxon>Rhabditina</taxon>
        <taxon>Rhabditomorpha</taxon>
        <taxon>Strongyloidea</taxon>
        <taxon>Heligmosomidae</taxon>
        <taxon>Nippostrongylus</taxon>
    </lineage>
</organism>
<protein>
    <submittedName>
        <fullName evidence="4">Col_cuticle_N domain-containing protein</fullName>
    </submittedName>
</protein>
<evidence type="ECO:0000313" key="2">
    <source>
        <dbReference type="EMBL" id="VDL74009.1"/>
    </source>
</evidence>
<reference evidence="4" key="1">
    <citation type="submission" date="2017-02" db="UniProtKB">
        <authorList>
            <consortium name="WormBaseParasite"/>
        </authorList>
    </citation>
    <scope>IDENTIFICATION</scope>
</reference>
<dbReference type="AlphaFoldDB" id="A0A0N4Y3M1"/>
<gene>
    <name evidence="2" type="ORF">NBR_LOCUS10420</name>
</gene>
<evidence type="ECO:0000256" key="1">
    <source>
        <dbReference type="SAM" id="Phobius"/>
    </source>
</evidence>
<accession>A0A0N4Y3M1</accession>
<keyword evidence="1" id="KW-0812">Transmembrane</keyword>
<dbReference type="WBParaSite" id="NBR_0001041901-mRNA-1">
    <property type="protein sequence ID" value="NBR_0001041901-mRNA-1"/>
    <property type="gene ID" value="NBR_0001041901"/>
</dbReference>
<evidence type="ECO:0000313" key="4">
    <source>
        <dbReference type="WBParaSite" id="NBR_0001041901-mRNA-1"/>
    </source>
</evidence>
<reference evidence="2 3" key="2">
    <citation type="submission" date="2018-11" db="EMBL/GenBank/DDBJ databases">
        <authorList>
            <consortium name="Pathogen Informatics"/>
        </authorList>
    </citation>
    <scope>NUCLEOTIDE SEQUENCE [LARGE SCALE GENOMIC DNA]</scope>
</reference>
<feature type="transmembrane region" description="Helical" evidence="1">
    <location>
        <begin position="31"/>
        <end position="53"/>
    </location>
</feature>
<proteinExistence type="predicted"/>
<sequence length="108" mass="12012">MKNVLKSSVAVKQMEEKLREQQMESQRRMTAIRSIAIATLAVATCMVSLPIVFTRLQEVDSHLASRNLLRQVISVKPNSPLLSAASAVMRNKRQAGGDSYLLATWTKL</sequence>
<dbReference type="Proteomes" id="UP000271162">
    <property type="component" value="Unassembled WGS sequence"/>
</dbReference>
<name>A0A0N4Y3M1_NIPBR</name>
<keyword evidence="3" id="KW-1185">Reference proteome</keyword>